<gene>
    <name evidence="2" type="ORF">H8E79_06120</name>
</gene>
<proteinExistence type="predicted"/>
<evidence type="ECO:0000313" key="2">
    <source>
        <dbReference type="EMBL" id="MBC8208725.1"/>
    </source>
</evidence>
<evidence type="ECO:0000259" key="1">
    <source>
        <dbReference type="SMART" id="SM00849"/>
    </source>
</evidence>
<comment type="caution">
    <text evidence="2">The sequence shown here is derived from an EMBL/GenBank/DDBJ whole genome shotgun (WGS) entry which is preliminary data.</text>
</comment>
<dbReference type="EMBL" id="JACNLK010000051">
    <property type="protein sequence ID" value="MBC8208725.1"/>
    <property type="molecule type" value="Genomic_DNA"/>
</dbReference>
<dbReference type="InterPro" id="IPR001279">
    <property type="entry name" value="Metallo-B-lactamas"/>
</dbReference>
<dbReference type="SMART" id="SM00849">
    <property type="entry name" value="Lactamase_B"/>
    <property type="match status" value="1"/>
</dbReference>
<reference evidence="2 3" key="1">
    <citation type="submission" date="2020-08" db="EMBL/GenBank/DDBJ databases">
        <title>Bridging the membrane lipid divide: bacteria of the FCB group superphylum have the potential to synthesize archaeal ether lipids.</title>
        <authorList>
            <person name="Villanueva L."/>
            <person name="Von Meijenfeldt F.A.B."/>
            <person name="Westbye A.B."/>
            <person name="Yadav S."/>
            <person name="Hopmans E.C."/>
            <person name="Dutilh B.E."/>
            <person name="Sinninghe Damste J.S."/>
        </authorList>
    </citation>
    <scope>NUCLEOTIDE SEQUENCE [LARGE SCALE GENOMIC DNA]</scope>
    <source>
        <strain evidence="2">NIOZ-UU81</strain>
    </source>
</reference>
<dbReference type="PANTHER" id="PTHR47619:SF1">
    <property type="entry name" value="EXODEOXYRIBONUCLEASE WALJ"/>
    <property type="match status" value="1"/>
</dbReference>
<protein>
    <submittedName>
        <fullName evidence="2">MBL fold metallo-hydrolase</fullName>
    </submittedName>
</protein>
<dbReference type="Proteomes" id="UP000599024">
    <property type="component" value="Unassembled WGS sequence"/>
</dbReference>
<feature type="domain" description="Metallo-beta-lactamase" evidence="1">
    <location>
        <begin position="11"/>
        <end position="189"/>
    </location>
</feature>
<organism evidence="2 3">
    <name type="scientific">Candidatus Desulfatifera sulfidica</name>
    <dbReference type="NCBI Taxonomy" id="2841691"/>
    <lineage>
        <taxon>Bacteria</taxon>
        <taxon>Pseudomonadati</taxon>
        <taxon>Thermodesulfobacteriota</taxon>
        <taxon>Desulfobulbia</taxon>
        <taxon>Desulfobulbales</taxon>
        <taxon>Desulfobulbaceae</taxon>
        <taxon>Candidatus Desulfatifera</taxon>
    </lineage>
</organism>
<accession>A0A8J6NAY3</accession>
<evidence type="ECO:0000313" key="3">
    <source>
        <dbReference type="Proteomes" id="UP000599024"/>
    </source>
</evidence>
<dbReference type="Pfam" id="PF12706">
    <property type="entry name" value="Lactamase_B_2"/>
    <property type="match status" value="1"/>
</dbReference>
<dbReference type="InterPro" id="IPR036866">
    <property type="entry name" value="RibonucZ/Hydroxyglut_hydro"/>
</dbReference>
<sequence>MRFSVLGSGSKGNSVYIESGRTAVLIDAGFSGKEIERRLALIDRGLDDLDAILLTHEHNDHIQGAGILSRRCGLPLYITPGTLQSGKKRLGKSCQFVEIESGSCFEIQDLVVRSFAISHDCAEPVGFVVGNGRVSLGYCTDTGRVSHLIGQRLMGCEALVLEFNHDPELLKNGPYPLPLQQRVRSSQGHLSNAQAAEFLTTLLHEKLEQVVLAHLSETNNRSDLALAEIQKVLGEHESNFETRASTQEHPMPLITLGRNRTE</sequence>
<dbReference type="InterPro" id="IPR052533">
    <property type="entry name" value="WalJ/YycJ-like"/>
</dbReference>
<dbReference type="SUPFAM" id="SSF56281">
    <property type="entry name" value="Metallo-hydrolase/oxidoreductase"/>
    <property type="match status" value="1"/>
</dbReference>
<dbReference type="AlphaFoldDB" id="A0A8J6NAY3"/>
<name>A0A8J6NAY3_9BACT</name>
<dbReference type="PANTHER" id="PTHR47619">
    <property type="entry name" value="METALLO-HYDROLASE YYCJ-RELATED"/>
    <property type="match status" value="1"/>
</dbReference>
<dbReference type="Gene3D" id="3.60.15.10">
    <property type="entry name" value="Ribonuclease Z/Hydroxyacylglutathione hydrolase-like"/>
    <property type="match status" value="1"/>
</dbReference>